<comment type="caution">
    <text evidence="2">The sequence shown here is derived from an EMBL/GenBank/DDBJ whole genome shotgun (WGS) entry which is preliminary data.</text>
</comment>
<name>A0A7X6DQH7_9BACT</name>
<dbReference type="Proteomes" id="UP000534783">
    <property type="component" value="Unassembled WGS sequence"/>
</dbReference>
<reference evidence="2 3" key="1">
    <citation type="journal article" date="2020" name="Nature">
        <title>Bacterial chemolithoautotrophy via manganese oxidation.</title>
        <authorList>
            <person name="Yu H."/>
            <person name="Leadbetter J.R."/>
        </authorList>
    </citation>
    <scope>NUCLEOTIDE SEQUENCE [LARGE SCALE GENOMIC DNA]</scope>
    <source>
        <strain evidence="2 3">Mn-1</strain>
    </source>
</reference>
<evidence type="ECO:0000256" key="1">
    <source>
        <dbReference type="SAM" id="Phobius"/>
    </source>
</evidence>
<gene>
    <name evidence="2" type="ORF">MNODULE_12350</name>
</gene>
<protein>
    <submittedName>
        <fullName evidence="2">Uncharacterized protein</fullName>
    </submittedName>
</protein>
<keyword evidence="1" id="KW-1133">Transmembrane helix</keyword>
<evidence type="ECO:0000313" key="3">
    <source>
        <dbReference type="Proteomes" id="UP000534783"/>
    </source>
</evidence>
<evidence type="ECO:0000313" key="2">
    <source>
        <dbReference type="EMBL" id="NKE71532.1"/>
    </source>
</evidence>
<dbReference type="EMBL" id="VTOW01000002">
    <property type="protein sequence ID" value="NKE71532.1"/>
    <property type="molecule type" value="Genomic_DNA"/>
</dbReference>
<keyword evidence="1" id="KW-0472">Membrane</keyword>
<proteinExistence type="predicted"/>
<dbReference type="RefSeq" id="WP_168060250.1">
    <property type="nucleotide sequence ID" value="NZ_VTOW01000002.1"/>
</dbReference>
<keyword evidence="3" id="KW-1185">Reference proteome</keyword>
<feature type="transmembrane region" description="Helical" evidence="1">
    <location>
        <begin position="49"/>
        <end position="73"/>
    </location>
</feature>
<sequence>MNPVLVCPNCRTPTEYQGSGQPACSACGTKLSARADAAGNQAAERQRPLLLLVLMVFLASLATIGLIITFMTVTVPGNEDYIVDNRLATQSDFLVKMLPFILLYVAAVPIAYGLWKERPWTRPLLVAFFAIPEFGKYLTPRWSDAPAHAFIPRFILSAILIGLLSWYLYKKRNVVRYYNALSGLKSDS</sequence>
<accession>A0A7X6DQH7</accession>
<organism evidence="2 3">
    <name type="scientific">Candidatus Manganitrophus noduliformans</name>
    <dbReference type="NCBI Taxonomy" id="2606439"/>
    <lineage>
        <taxon>Bacteria</taxon>
        <taxon>Pseudomonadati</taxon>
        <taxon>Nitrospirota</taxon>
        <taxon>Nitrospiria</taxon>
        <taxon>Candidatus Troglogloeales</taxon>
        <taxon>Candidatus Manganitrophaceae</taxon>
        <taxon>Candidatus Manganitrophus</taxon>
    </lineage>
</organism>
<feature type="transmembrane region" description="Helical" evidence="1">
    <location>
        <begin position="150"/>
        <end position="169"/>
    </location>
</feature>
<dbReference type="AlphaFoldDB" id="A0A7X6DQH7"/>
<feature type="transmembrane region" description="Helical" evidence="1">
    <location>
        <begin position="93"/>
        <end position="115"/>
    </location>
</feature>
<keyword evidence="1" id="KW-0812">Transmembrane</keyword>
<feature type="transmembrane region" description="Helical" evidence="1">
    <location>
        <begin position="122"/>
        <end position="138"/>
    </location>
</feature>